<evidence type="ECO:0000256" key="3">
    <source>
        <dbReference type="ARBA" id="ARBA00023157"/>
    </source>
</evidence>
<dbReference type="InterPro" id="IPR000668">
    <property type="entry name" value="Peptidase_C1A_C"/>
</dbReference>
<dbReference type="SMART" id="SM00848">
    <property type="entry name" value="Inhibitor_I29"/>
    <property type="match status" value="1"/>
</dbReference>
<dbReference type="CDD" id="cd02248">
    <property type="entry name" value="Peptidase_C1A"/>
    <property type="match status" value="1"/>
</dbReference>
<dbReference type="Pfam" id="PF00112">
    <property type="entry name" value="Peptidase_C1"/>
    <property type="match status" value="1"/>
</dbReference>
<dbReference type="PROSITE" id="PS00640">
    <property type="entry name" value="THIOL_PROTEASE_ASN"/>
    <property type="match status" value="1"/>
</dbReference>
<protein>
    <submittedName>
        <fullName evidence="9">Cysteine peptidase, asparagine active site-containing protein</fullName>
    </submittedName>
</protein>
<dbReference type="AlphaFoldDB" id="A0A103XUB2"/>
<organism evidence="9 10">
    <name type="scientific">Cynara cardunculus var. scolymus</name>
    <name type="common">Globe artichoke</name>
    <name type="synonym">Cynara scolymus</name>
    <dbReference type="NCBI Taxonomy" id="59895"/>
    <lineage>
        <taxon>Eukaryota</taxon>
        <taxon>Viridiplantae</taxon>
        <taxon>Streptophyta</taxon>
        <taxon>Embryophyta</taxon>
        <taxon>Tracheophyta</taxon>
        <taxon>Spermatophyta</taxon>
        <taxon>Magnoliopsida</taxon>
        <taxon>eudicotyledons</taxon>
        <taxon>Gunneridae</taxon>
        <taxon>Pentapetalae</taxon>
        <taxon>asterids</taxon>
        <taxon>campanulids</taxon>
        <taxon>Asterales</taxon>
        <taxon>Asteraceae</taxon>
        <taxon>Carduoideae</taxon>
        <taxon>Cardueae</taxon>
        <taxon>Carduinae</taxon>
        <taxon>Cynara</taxon>
    </lineage>
</organism>
<dbReference type="InterPro" id="IPR037277">
    <property type="entry name" value="Granulin_sf"/>
</dbReference>
<keyword evidence="2" id="KW-0378">Hydrolase</keyword>
<dbReference type="InterPro" id="IPR013201">
    <property type="entry name" value="Prot_inhib_I29"/>
</dbReference>
<dbReference type="InterPro" id="IPR025661">
    <property type="entry name" value="Pept_asp_AS"/>
</dbReference>
<accession>A0A103XUB2</accession>
<dbReference type="InterPro" id="IPR013128">
    <property type="entry name" value="Peptidase_C1A"/>
</dbReference>
<evidence type="ECO:0000256" key="2">
    <source>
        <dbReference type="ARBA" id="ARBA00022807"/>
    </source>
</evidence>
<dbReference type="Proteomes" id="UP000243975">
    <property type="component" value="Unassembled WGS sequence"/>
</dbReference>
<dbReference type="InterPro" id="IPR000118">
    <property type="entry name" value="Granulin"/>
</dbReference>
<dbReference type="FunFam" id="3.90.70.10:FF:000332">
    <property type="entry name" value="Cathepsin L1"/>
    <property type="match status" value="1"/>
</dbReference>
<feature type="domain" description="Peptidase C1A papain C-terminal" evidence="7">
    <location>
        <begin position="125"/>
        <end position="336"/>
    </location>
</feature>
<dbReference type="Pfam" id="PF08246">
    <property type="entry name" value="Inhibitor_I29"/>
    <property type="match status" value="1"/>
</dbReference>
<comment type="caution">
    <text evidence="9">The sequence shown here is derived from an EMBL/GenBank/DDBJ whole genome shotgun (WGS) entry which is preliminary data.</text>
</comment>
<keyword evidence="3" id="KW-1015">Disulfide bond</keyword>
<dbReference type="STRING" id="59895.A0A103XUB2"/>
<proteinExistence type="inferred from homology"/>
<evidence type="ECO:0000256" key="4">
    <source>
        <dbReference type="SAM" id="MobiDB-lite"/>
    </source>
</evidence>
<evidence type="ECO:0000313" key="9">
    <source>
        <dbReference type="EMBL" id="KVH97058.1"/>
    </source>
</evidence>
<dbReference type="GO" id="GO:0006508">
    <property type="term" value="P:proteolysis"/>
    <property type="evidence" value="ECO:0007669"/>
    <property type="project" value="InterPro"/>
</dbReference>
<dbReference type="SUPFAM" id="SSF57277">
    <property type="entry name" value="Granulin repeat"/>
    <property type="match status" value="1"/>
</dbReference>
<comment type="similarity">
    <text evidence="1">Belongs to the peptidase C1 family.</text>
</comment>
<evidence type="ECO:0000259" key="8">
    <source>
        <dbReference type="SMART" id="SM00848"/>
    </source>
</evidence>
<gene>
    <name evidence="9" type="ORF">Ccrd_000851</name>
</gene>
<feature type="compositionally biased region" description="Pro residues" evidence="4">
    <location>
        <begin position="338"/>
        <end position="356"/>
    </location>
</feature>
<feature type="region of interest" description="Disordered" evidence="4">
    <location>
        <begin position="335"/>
        <end position="356"/>
    </location>
</feature>
<dbReference type="InterPro" id="IPR038765">
    <property type="entry name" value="Papain-like_cys_pep_sf"/>
</dbReference>
<dbReference type="Gene3D" id="2.10.25.160">
    <property type="entry name" value="Granulin"/>
    <property type="match status" value="1"/>
</dbReference>
<sequence>MGNSKTLHTLLFSIILVSSQIATLSFPIEISILHDQETEASSGEEVLELFQKWKEIHGKTYEHAQEEESRLVNFRRSLKYVLEKNSKRKSEKEHMVGLNKFADLSNEEFKETYLSKVKGSNSNKLKMKGDGIKKNTTAGSCWAFSVVGAIESAHALDTGELIRLSEQELVDCDNYDYGCNGGNMDTAFRWVIKNGGIDTEADYPYTSGNGYDGKCIVSKENNIVVSIDSYTDVEPNENALLCAVAKQPVTVGIVGSAYDFQLYTGGIYDGECSSSPYDIDHAVLVVGYGSQDGEDYWIVKNSWGTYWGMDGWILMKRNTNIKNGVCGINLEPSYPHSSAPPPPSPPSPPSPPPPPPSPSSKCGDSYYCAAGQTCCCIFEFYNYCLIYGCCGYSNAVCCKGSSYCCPNDYPICDIYDGYCFKKSGDSVGVAAKKREMAKRRMPWEKIEETLVEEDLALRWK</sequence>
<evidence type="ECO:0000256" key="5">
    <source>
        <dbReference type="SAM" id="SignalP"/>
    </source>
</evidence>
<dbReference type="PROSITE" id="PS00639">
    <property type="entry name" value="THIOL_PROTEASE_HIS"/>
    <property type="match status" value="1"/>
</dbReference>
<dbReference type="OMA" id="KMAKHKF"/>
<dbReference type="InterPro" id="IPR025660">
    <property type="entry name" value="Pept_his_AS"/>
</dbReference>
<dbReference type="PANTHER" id="PTHR12411">
    <property type="entry name" value="CYSTEINE PROTEASE FAMILY C1-RELATED"/>
    <property type="match status" value="1"/>
</dbReference>
<evidence type="ECO:0000256" key="1">
    <source>
        <dbReference type="ARBA" id="ARBA00008455"/>
    </source>
</evidence>
<dbReference type="SMART" id="SM00277">
    <property type="entry name" value="GRAN"/>
    <property type="match status" value="1"/>
</dbReference>
<keyword evidence="2" id="KW-0788">Thiol protease</keyword>
<keyword evidence="10" id="KW-1185">Reference proteome</keyword>
<keyword evidence="5" id="KW-0732">Signal</keyword>
<evidence type="ECO:0000313" key="10">
    <source>
        <dbReference type="Proteomes" id="UP000243975"/>
    </source>
</evidence>
<dbReference type="SUPFAM" id="SSF54001">
    <property type="entry name" value="Cysteine proteinases"/>
    <property type="match status" value="1"/>
</dbReference>
<feature type="chain" id="PRO_5018550124" evidence="5">
    <location>
        <begin position="26"/>
        <end position="460"/>
    </location>
</feature>
<dbReference type="EMBL" id="LEKV01003866">
    <property type="protein sequence ID" value="KVH97058.1"/>
    <property type="molecule type" value="Genomic_DNA"/>
</dbReference>
<feature type="domain" description="Cathepsin propeptide inhibitor" evidence="8">
    <location>
        <begin position="50"/>
        <end position="109"/>
    </location>
</feature>
<keyword evidence="2" id="KW-0645">Protease</keyword>
<dbReference type="GO" id="GO:0008234">
    <property type="term" value="F:cysteine-type peptidase activity"/>
    <property type="evidence" value="ECO:0007669"/>
    <property type="project" value="UniProtKB-KW"/>
</dbReference>
<dbReference type="Gramene" id="KVH97058">
    <property type="protein sequence ID" value="KVH97058"/>
    <property type="gene ID" value="Ccrd_000851"/>
</dbReference>
<dbReference type="InterPro" id="IPR039417">
    <property type="entry name" value="Peptidase_C1A_papain-like"/>
</dbReference>
<evidence type="ECO:0000259" key="6">
    <source>
        <dbReference type="SMART" id="SM00277"/>
    </source>
</evidence>
<dbReference type="SMART" id="SM00645">
    <property type="entry name" value="Pept_C1"/>
    <property type="match status" value="1"/>
</dbReference>
<dbReference type="Pfam" id="PF00396">
    <property type="entry name" value="Granulin"/>
    <property type="match status" value="1"/>
</dbReference>
<reference evidence="9 10" key="1">
    <citation type="journal article" date="2016" name="Sci. Rep.">
        <title>The genome sequence of the outbreeding globe artichoke constructed de novo incorporating a phase-aware low-pass sequencing strategy of F1 progeny.</title>
        <authorList>
            <person name="Scaglione D."/>
            <person name="Reyes-Chin-Wo S."/>
            <person name="Acquadro A."/>
            <person name="Froenicke L."/>
            <person name="Portis E."/>
            <person name="Beitel C."/>
            <person name="Tirone M."/>
            <person name="Mauro R."/>
            <person name="Lo Monaco A."/>
            <person name="Mauromicale G."/>
            <person name="Faccioli P."/>
            <person name="Cattivelli L."/>
            <person name="Rieseberg L."/>
            <person name="Michelmore R."/>
            <person name="Lanteri S."/>
        </authorList>
    </citation>
    <scope>NUCLEOTIDE SEQUENCE [LARGE SCALE GENOMIC DNA]</scope>
    <source>
        <strain evidence="9">2C</strain>
    </source>
</reference>
<feature type="domain" description="Granulins" evidence="6">
    <location>
        <begin position="362"/>
        <end position="419"/>
    </location>
</feature>
<feature type="signal peptide" evidence="5">
    <location>
        <begin position="1"/>
        <end position="25"/>
    </location>
</feature>
<evidence type="ECO:0000259" key="7">
    <source>
        <dbReference type="SMART" id="SM00645"/>
    </source>
</evidence>
<name>A0A103XUB2_CYNCS</name>
<dbReference type="PRINTS" id="PR00705">
    <property type="entry name" value="PAPAIN"/>
</dbReference>
<dbReference type="Gene3D" id="3.90.70.10">
    <property type="entry name" value="Cysteine proteinases"/>
    <property type="match status" value="1"/>
</dbReference>